<protein>
    <submittedName>
        <fullName evidence="2">Uncharacterized protein</fullName>
    </submittedName>
</protein>
<dbReference type="AlphaFoldDB" id="A0A9D4ZDW0"/>
<evidence type="ECO:0000313" key="3">
    <source>
        <dbReference type="Proteomes" id="UP000886520"/>
    </source>
</evidence>
<proteinExistence type="predicted"/>
<dbReference type="OrthoDB" id="549775at2759"/>
<evidence type="ECO:0000313" key="2">
    <source>
        <dbReference type="EMBL" id="KAI5070492.1"/>
    </source>
</evidence>
<dbReference type="EMBL" id="JABFUD020000014">
    <property type="protein sequence ID" value="KAI5070492.1"/>
    <property type="molecule type" value="Genomic_DNA"/>
</dbReference>
<reference evidence="2" key="1">
    <citation type="submission" date="2021-01" db="EMBL/GenBank/DDBJ databases">
        <title>Adiantum capillus-veneris genome.</title>
        <authorList>
            <person name="Fang Y."/>
            <person name="Liao Q."/>
        </authorList>
    </citation>
    <scope>NUCLEOTIDE SEQUENCE</scope>
    <source>
        <strain evidence="2">H3</strain>
        <tissue evidence="2">Leaf</tissue>
    </source>
</reference>
<organism evidence="2 3">
    <name type="scientific">Adiantum capillus-veneris</name>
    <name type="common">Maidenhair fern</name>
    <dbReference type="NCBI Taxonomy" id="13818"/>
    <lineage>
        <taxon>Eukaryota</taxon>
        <taxon>Viridiplantae</taxon>
        <taxon>Streptophyta</taxon>
        <taxon>Embryophyta</taxon>
        <taxon>Tracheophyta</taxon>
        <taxon>Polypodiopsida</taxon>
        <taxon>Polypodiidae</taxon>
        <taxon>Polypodiales</taxon>
        <taxon>Pteridineae</taxon>
        <taxon>Pteridaceae</taxon>
        <taxon>Vittarioideae</taxon>
        <taxon>Adiantum</taxon>
    </lineage>
</organism>
<evidence type="ECO:0000256" key="1">
    <source>
        <dbReference type="SAM" id="MobiDB-lite"/>
    </source>
</evidence>
<name>A0A9D4ZDW0_ADICA</name>
<sequence length="156" mass="18424">METRSVYRNLLKTLRTHVGKGSTKTDFRDYIAQEFRKNAGLTDKDLIKKRLQLAEDYAGLVQSVHHHKALLFSYNIAIDRTEEQKERMRNTAERVGLRLPKTARRAKRYDRECEFSGVRNRHQRVVCNYTYTLSATKEKREKTEESSQPPLSRHRV</sequence>
<dbReference type="PANTHER" id="PTHR35763:SF1">
    <property type="entry name" value="OS11G0133900 PROTEIN"/>
    <property type="match status" value="1"/>
</dbReference>
<keyword evidence="3" id="KW-1185">Reference proteome</keyword>
<dbReference type="Proteomes" id="UP000886520">
    <property type="component" value="Chromosome 14"/>
</dbReference>
<accession>A0A9D4ZDW0</accession>
<comment type="caution">
    <text evidence="2">The sequence shown here is derived from an EMBL/GenBank/DDBJ whole genome shotgun (WGS) entry which is preliminary data.</text>
</comment>
<gene>
    <name evidence="2" type="ORF">GOP47_0014835</name>
</gene>
<dbReference type="PANTHER" id="PTHR35763">
    <property type="entry name" value="COMPLEX 1 LYR-LIKE PROTEIN"/>
    <property type="match status" value="1"/>
</dbReference>
<dbReference type="Pfam" id="PF13233">
    <property type="entry name" value="Complex1_LYR_2"/>
    <property type="match status" value="1"/>
</dbReference>
<feature type="region of interest" description="Disordered" evidence="1">
    <location>
        <begin position="137"/>
        <end position="156"/>
    </location>
</feature>